<name>A0A1J5N514_9BACT</name>
<gene>
    <name evidence="6" type="primary">ydaM_3</name>
    <name evidence="6" type="ORF">BerOc1_01864</name>
</gene>
<dbReference type="CDD" id="cd01949">
    <property type="entry name" value="GGDEF"/>
    <property type="match status" value="1"/>
</dbReference>
<evidence type="ECO:0000256" key="2">
    <source>
        <dbReference type="ARBA" id="ARBA00034247"/>
    </source>
</evidence>
<dbReference type="GO" id="GO:0052621">
    <property type="term" value="F:diguanylate cyclase activity"/>
    <property type="evidence" value="ECO:0007669"/>
    <property type="project" value="UniProtKB-EC"/>
</dbReference>
<dbReference type="GO" id="GO:1902201">
    <property type="term" value="P:negative regulation of bacterial-type flagellum-dependent cell motility"/>
    <property type="evidence" value="ECO:0007669"/>
    <property type="project" value="TreeGrafter"/>
</dbReference>
<comment type="caution">
    <text evidence="6">The sequence shown here is derived from an EMBL/GenBank/DDBJ whole genome shotgun (WGS) entry which is preliminary data.</text>
</comment>
<reference evidence="6 7" key="1">
    <citation type="submission" date="2015-09" db="EMBL/GenBank/DDBJ databases">
        <title>Genome of Desulfovibrio dechloracetivorans BerOc1, a mercury methylating strain isolated from highly hydrocarbons and metals contaminated coastal sediments.</title>
        <authorList>
            <person name="Goni Urriza M."/>
            <person name="Gassie C."/>
            <person name="Bouchez O."/>
            <person name="Klopp C."/>
            <person name="Ranchou-Peyruse A."/>
            <person name="Remy G."/>
        </authorList>
    </citation>
    <scope>NUCLEOTIDE SEQUENCE [LARGE SCALE GENOMIC DNA]</scope>
    <source>
        <strain evidence="6 7">BerOc1</strain>
    </source>
</reference>
<dbReference type="Pfam" id="PF08447">
    <property type="entry name" value="PAS_3"/>
    <property type="match status" value="1"/>
</dbReference>
<dbReference type="EMBL" id="LKAQ01000004">
    <property type="protein sequence ID" value="OIQ49936.1"/>
    <property type="molecule type" value="Genomic_DNA"/>
</dbReference>
<dbReference type="PROSITE" id="PS50112">
    <property type="entry name" value="PAS"/>
    <property type="match status" value="2"/>
</dbReference>
<dbReference type="PANTHER" id="PTHR45138">
    <property type="entry name" value="REGULATORY COMPONENTS OF SENSORY TRANSDUCTION SYSTEM"/>
    <property type="match status" value="1"/>
</dbReference>
<evidence type="ECO:0000256" key="3">
    <source>
        <dbReference type="SAM" id="Phobius"/>
    </source>
</evidence>
<keyword evidence="3" id="KW-1133">Transmembrane helix</keyword>
<feature type="transmembrane region" description="Helical" evidence="3">
    <location>
        <begin position="12"/>
        <end position="30"/>
    </location>
</feature>
<dbReference type="InterPro" id="IPR013656">
    <property type="entry name" value="PAS_4"/>
</dbReference>
<dbReference type="SMART" id="SM00091">
    <property type="entry name" value="PAS"/>
    <property type="match status" value="2"/>
</dbReference>
<dbReference type="PROSITE" id="PS50887">
    <property type="entry name" value="GGDEF"/>
    <property type="match status" value="1"/>
</dbReference>
<dbReference type="InterPro" id="IPR043128">
    <property type="entry name" value="Rev_trsase/Diguanyl_cyclase"/>
</dbReference>
<dbReference type="SMART" id="SM00267">
    <property type="entry name" value="GGDEF"/>
    <property type="match status" value="1"/>
</dbReference>
<dbReference type="EC" id="2.7.7.65" evidence="1"/>
<evidence type="ECO:0000313" key="7">
    <source>
        <dbReference type="Proteomes" id="UP000181901"/>
    </source>
</evidence>
<keyword evidence="3" id="KW-0812">Transmembrane</keyword>
<dbReference type="Gene3D" id="3.30.450.20">
    <property type="entry name" value="PAS domain"/>
    <property type="match status" value="2"/>
</dbReference>
<dbReference type="Proteomes" id="UP000181901">
    <property type="component" value="Unassembled WGS sequence"/>
</dbReference>
<dbReference type="Gene3D" id="3.30.70.270">
    <property type="match status" value="1"/>
</dbReference>
<evidence type="ECO:0000313" key="6">
    <source>
        <dbReference type="EMBL" id="OIQ49936.1"/>
    </source>
</evidence>
<dbReference type="NCBIfam" id="TIGR00254">
    <property type="entry name" value="GGDEF"/>
    <property type="match status" value="1"/>
</dbReference>
<dbReference type="OrthoDB" id="5494569at2"/>
<sequence length="623" mass="69927">MLVIELDIRTLSIITVVFSLGFGSGLVAFGAARPILSGLKQVGFGMLSIGLAFLLIGLRHRIPQAWSLVVANSVLVLGFMLMNRGIQGFREIPRSDTWPTAAVVVFNTLSLLYFSYVEPSFTQRVFWVCLSLSALSGICCRNVIRRGTINTMMPQKVLALGFGLFGAFMLLRALWALDEHALQDFMAAGTIHQLAFLAMIMLLVTVAFGLIWLASEYLFQELKQYERIILTSPEGIVLVDADGRYRMANDASLKFVGLHREELLGKRSLDLYGKEFYETVTLPNIRKAFAGETSATSSWVDHPDGGKVYLTITYYPVPDTRGRNSFVAIHIKNMTELHFAQKEKQRIFDLSLDMLSVIGMDGVLREVNPSWTGTLGWSQAELLHSNWADYVHPEDAPKTRETEDALKRGEPVVDFVNRLRTKDGLYRHIAWMASPDVENRLIYCVARDVTNRVSREEELFVMSTVDPLTGAHNRRFFMEKLDEEVERGQRYGTPLSLLAIDIDHFKKVNDTYGHSVGDKVLQRCVDTCKQTLRSSDTFGRLGGEEFMAILPFADHGTGHDTAERLRLALSRCTHGGKDGLPPFTVSIGVVQLERDDTADSLLKRADEALYRAKENGRNRVERG</sequence>
<dbReference type="InterPro" id="IPR035965">
    <property type="entry name" value="PAS-like_dom_sf"/>
</dbReference>
<feature type="transmembrane region" description="Helical" evidence="3">
    <location>
        <begin position="195"/>
        <end position="219"/>
    </location>
</feature>
<comment type="catalytic activity">
    <reaction evidence="2">
        <text>2 GTP = 3',3'-c-di-GMP + 2 diphosphate</text>
        <dbReference type="Rhea" id="RHEA:24898"/>
        <dbReference type="ChEBI" id="CHEBI:33019"/>
        <dbReference type="ChEBI" id="CHEBI:37565"/>
        <dbReference type="ChEBI" id="CHEBI:58805"/>
        <dbReference type="EC" id="2.7.7.65"/>
    </reaction>
</comment>
<dbReference type="InterPro" id="IPR000014">
    <property type="entry name" value="PAS"/>
</dbReference>
<dbReference type="Pfam" id="PF00990">
    <property type="entry name" value="GGDEF"/>
    <property type="match status" value="1"/>
</dbReference>
<evidence type="ECO:0000256" key="1">
    <source>
        <dbReference type="ARBA" id="ARBA00012528"/>
    </source>
</evidence>
<dbReference type="SUPFAM" id="SSF55073">
    <property type="entry name" value="Nucleotide cyclase"/>
    <property type="match status" value="1"/>
</dbReference>
<accession>A0A1J5N514</accession>
<dbReference type="Pfam" id="PF08448">
    <property type="entry name" value="PAS_4"/>
    <property type="match status" value="1"/>
</dbReference>
<organism evidence="6 7">
    <name type="scientific">Pseudodesulfovibrio hydrargyri</name>
    <dbReference type="NCBI Taxonomy" id="2125990"/>
    <lineage>
        <taxon>Bacteria</taxon>
        <taxon>Pseudomonadati</taxon>
        <taxon>Thermodesulfobacteriota</taxon>
        <taxon>Desulfovibrionia</taxon>
        <taxon>Desulfovibrionales</taxon>
        <taxon>Desulfovibrionaceae</taxon>
    </lineage>
</organism>
<dbReference type="RefSeq" id="WP_071545414.1">
    <property type="nucleotide sequence ID" value="NZ_LKAQ01000004.1"/>
</dbReference>
<dbReference type="InterPro" id="IPR050469">
    <property type="entry name" value="Diguanylate_Cyclase"/>
</dbReference>
<keyword evidence="6" id="KW-0808">Transferase</keyword>
<dbReference type="InterPro" id="IPR000160">
    <property type="entry name" value="GGDEF_dom"/>
</dbReference>
<feature type="domain" description="PAS" evidence="4">
    <location>
        <begin position="221"/>
        <end position="292"/>
    </location>
</feature>
<evidence type="ECO:0000259" key="4">
    <source>
        <dbReference type="PROSITE" id="PS50112"/>
    </source>
</evidence>
<evidence type="ECO:0000259" key="5">
    <source>
        <dbReference type="PROSITE" id="PS50887"/>
    </source>
</evidence>
<dbReference type="PANTHER" id="PTHR45138:SF9">
    <property type="entry name" value="DIGUANYLATE CYCLASE DGCM-RELATED"/>
    <property type="match status" value="1"/>
</dbReference>
<feature type="transmembrane region" description="Helical" evidence="3">
    <location>
        <begin position="98"/>
        <end position="117"/>
    </location>
</feature>
<dbReference type="CDD" id="cd00130">
    <property type="entry name" value="PAS"/>
    <property type="match status" value="2"/>
</dbReference>
<dbReference type="SUPFAM" id="SSF55785">
    <property type="entry name" value="PYP-like sensor domain (PAS domain)"/>
    <property type="match status" value="2"/>
</dbReference>
<dbReference type="NCBIfam" id="TIGR00229">
    <property type="entry name" value="sensory_box"/>
    <property type="match status" value="2"/>
</dbReference>
<feature type="transmembrane region" description="Helical" evidence="3">
    <location>
        <begin position="156"/>
        <end position="175"/>
    </location>
</feature>
<feature type="domain" description="GGDEF" evidence="5">
    <location>
        <begin position="493"/>
        <end position="623"/>
    </location>
</feature>
<keyword evidence="6" id="KW-0548">Nucleotidyltransferase</keyword>
<dbReference type="GO" id="GO:0005886">
    <property type="term" value="C:plasma membrane"/>
    <property type="evidence" value="ECO:0007669"/>
    <property type="project" value="TreeGrafter"/>
</dbReference>
<feature type="transmembrane region" description="Helical" evidence="3">
    <location>
        <begin position="42"/>
        <end position="59"/>
    </location>
</feature>
<protein>
    <recommendedName>
        <fullName evidence="1">diguanylate cyclase</fullName>
        <ecNumber evidence="1">2.7.7.65</ecNumber>
    </recommendedName>
</protein>
<dbReference type="AlphaFoldDB" id="A0A1J5N514"/>
<feature type="domain" description="PAS" evidence="4">
    <location>
        <begin position="340"/>
        <end position="410"/>
    </location>
</feature>
<dbReference type="GO" id="GO:0043709">
    <property type="term" value="P:cell adhesion involved in single-species biofilm formation"/>
    <property type="evidence" value="ECO:0007669"/>
    <property type="project" value="TreeGrafter"/>
</dbReference>
<dbReference type="FunFam" id="3.30.70.270:FF:000001">
    <property type="entry name" value="Diguanylate cyclase domain protein"/>
    <property type="match status" value="1"/>
</dbReference>
<feature type="transmembrane region" description="Helical" evidence="3">
    <location>
        <begin position="65"/>
        <end position="86"/>
    </location>
</feature>
<dbReference type="InterPro" id="IPR013655">
    <property type="entry name" value="PAS_fold_3"/>
</dbReference>
<keyword evidence="7" id="KW-1185">Reference proteome</keyword>
<dbReference type="InterPro" id="IPR029787">
    <property type="entry name" value="Nucleotide_cyclase"/>
</dbReference>
<proteinExistence type="predicted"/>
<keyword evidence="3" id="KW-0472">Membrane</keyword>